<protein>
    <recommendedName>
        <fullName evidence="5">DUF3105 domain-containing protein</fullName>
    </recommendedName>
</protein>
<dbReference type="STRING" id="137265.SAMN05421684_3614"/>
<dbReference type="Pfam" id="PF11303">
    <property type="entry name" value="DUF3105"/>
    <property type="match status" value="1"/>
</dbReference>
<proteinExistence type="predicted"/>
<evidence type="ECO:0000313" key="3">
    <source>
        <dbReference type="EMBL" id="SDZ22181.1"/>
    </source>
</evidence>
<keyword evidence="2" id="KW-0472">Membrane</keyword>
<dbReference type="AlphaFoldDB" id="A0A1H3RAB0"/>
<feature type="region of interest" description="Disordered" evidence="1">
    <location>
        <begin position="1"/>
        <end position="66"/>
    </location>
</feature>
<keyword evidence="4" id="KW-1185">Reference proteome</keyword>
<evidence type="ECO:0000256" key="2">
    <source>
        <dbReference type="SAM" id="Phobius"/>
    </source>
</evidence>
<sequence length="273" mass="28388">MSISTPAGDSSRQTSPPAAKKATAGAGRPPAARGARPSGGGGGAGKGTRPGGGGKPRKPITPVKVSQGRSWGPIALFSAVGVIAAAIIGYGIYAVSVGPKDYKEMAAGISGISDFRKSDPKLTNTRSHKSGSIQYAQAPPVAGDHNISWQNCMGDVYDAQIANENAVHSLEHGAVWVTYRPDLPKDQIDALASKVRGQEFTMMSPFPGLDKPISLQAWGYQLKVDNAGDDRIDEFIRALRLNASLEPGVGCSGGVTATGTTPRELQQQQPQGQ</sequence>
<name>A0A1H3RAB0_9ACTN</name>
<organism evidence="3 4">
    <name type="scientific">Asanoa ishikariensis</name>
    <dbReference type="NCBI Taxonomy" id="137265"/>
    <lineage>
        <taxon>Bacteria</taxon>
        <taxon>Bacillati</taxon>
        <taxon>Actinomycetota</taxon>
        <taxon>Actinomycetes</taxon>
        <taxon>Micromonosporales</taxon>
        <taxon>Micromonosporaceae</taxon>
        <taxon>Asanoa</taxon>
    </lineage>
</organism>
<reference evidence="4" key="1">
    <citation type="submission" date="2016-10" db="EMBL/GenBank/DDBJ databases">
        <authorList>
            <person name="Varghese N."/>
            <person name="Submissions S."/>
        </authorList>
    </citation>
    <scope>NUCLEOTIDE SEQUENCE [LARGE SCALE GENOMIC DNA]</scope>
    <source>
        <strain evidence="4">DSM 44718</strain>
    </source>
</reference>
<dbReference type="EMBL" id="FNQB01000002">
    <property type="protein sequence ID" value="SDZ22181.1"/>
    <property type="molecule type" value="Genomic_DNA"/>
</dbReference>
<gene>
    <name evidence="3" type="ORF">SAMN05421684_3614</name>
</gene>
<feature type="region of interest" description="Disordered" evidence="1">
    <location>
        <begin position="250"/>
        <end position="273"/>
    </location>
</feature>
<feature type="compositionally biased region" description="Polar residues" evidence="1">
    <location>
        <begin position="1"/>
        <end position="14"/>
    </location>
</feature>
<feature type="compositionally biased region" description="Polar residues" evidence="1">
    <location>
        <begin position="255"/>
        <end position="265"/>
    </location>
</feature>
<accession>A0A1H3RAB0</accession>
<feature type="compositionally biased region" description="Low complexity" evidence="1">
    <location>
        <begin position="15"/>
        <end position="36"/>
    </location>
</feature>
<dbReference type="RefSeq" id="WP_090793451.1">
    <property type="nucleotide sequence ID" value="NZ_BOND01000008.1"/>
</dbReference>
<dbReference type="InterPro" id="IPR021454">
    <property type="entry name" value="DUF3105"/>
</dbReference>
<keyword evidence="2" id="KW-0812">Transmembrane</keyword>
<evidence type="ECO:0008006" key="5">
    <source>
        <dbReference type="Google" id="ProtNLM"/>
    </source>
</evidence>
<dbReference type="Proteomes" id="UP000199632">
    <property type="component" value="Unassembled WGS sequence"/>
</dbReference>
<feature type="compositionally biased region" description="Gly residues" evidence="1">
    <location>
        <begin position="37"/>
        <end position="54"/>
    </location>
</feature>
<feature type="transmembrane region" description="Helical" evidence="2">
    <location>
        <begin position="74"/>
        <end position="95"/>
    </location>
</feature>
<evidence type="ECO:0000313" key="4">
    <source>
        <dbReference type="Proteomes" id="UP000199632"/>
    </source>
</evidence>
<evidence type="ECO:0000256" key="1">
    <source>
        <dbReference type="SAM" id="MobiDB-lite"/>
    </source>
</evidence>
<dbReference type="OrthoDB" id="164831at2"/>
<keyword evidence="2" id="KW-1133">Transmembrane helix</keyword>